<dbReference type="AlphaFoldDB" id="A0A8B3CKQ9"/>
<dbReference type="Pfam" id="PF03235">
    <property type="entry name" value="GmrSD_N"/>
    <property type="match status" value="1"/>
</dbReference>
<evidence type="ECO:0000259" key="1">
    <source>
        <dbReference type="Pfam" id="PF03235"/>
    </source>
</evidence>
<dbReference type="InterPro" id="IPR011089">
    <property type="entry name" value="GmrSD_C"/>
</dbReference>
<dbReference type="PANTHER" id="PTHR35149">
    <property type="entry name" value="SLL5132 PROTEIN"/>
    <property type="match status" value="1"/>
</dbReference>
<dbReference type="RefSeq" id="WP_118983799.1">
    <property type="nucleotide sequence ID" value="NZ_QHCS01000008.1"/>
</dbReference>
<evidence type="ECO:0000313" key="3">
    <source>
        <dbReference type="EMBL" id="RHX83565.1"/>
    </source>
</evidence>
<dbReference type="InterPro" id="IPR004919">
    <property type="entry name" value="GmrSD_N"/>
</dbReference>
<gene>
    <name evidence="3" type="ORF">DLM78_21480</name>
</gene>
<name>A0A8B3CKQ9_9LEPT</name>
<dbReference type="Proteomes" id="UP000266669">
    <property type="component" value="Unassembled WGS sequence"/>
</dbReference>
<feature type="domain" description="GmrSD restriction endonucleases C-terminal" evidence="2">
    <location>
        <begin position="426"/>
        <end position="562"/>
    </location>
</feature>
<evidence type="ECO:0000259" key="2">
    <source>
        <dbReference type="Pfam" id="PF07510"/>
    </source>
</evidence>
<dbReference type="Pfam" id="PF07510">
    <property type="entry name" value="GmrSD_C"/>
    <property type="match status" value="1"/>
</dbReference>
<dbReference type="PANTHER" id="PTHR35149:SF1">
    <property type="entry name" value="DUF5655 DOMAIN-CONTAINING PROTEIN"/>
    <property type="match status" value="1"/>
</dbReference>
<sequence length="573" mass="67024">MSLQPLYLQFLKLCQGRLFRIPEYQRPYSWEKKQRVDLFQDILAVLNKNDINYQHFMATLVALNTKEKITIGQHEYEIVEIVDGQQRITTLIILLKEISDYILENDFDNYKIAEELKNLLIKRDNSAILLQTNHDSNRVFSRYLKEGYSETNFQPLTTGEENLKNAIIECKYFIQSNSNNEILLNILRIVQNRLGFLYYEILDEGMVYTTFEVLNSRGRPVEWLDKTKSMLMGIIYEKYGVQNSKSKFIESHKIWTKLYEKIGIKNLNGDEILRYAATLMQDSTPSRVISSEISYEFLKEKATTNPNDILKIMNIFVDIASKLEELYDDQILNTITSISHARLLYLAIVSSKDLSAKDKTNLKSIWEKISFLIFGISKKDSRTAVGEYVRIAYEIYKNKHEGVTEIVKNLKSIASSYDIESEVNKLIKERDCYTSWTNELRYILYHYELSLAKQLKIEISNSWSDIWNGNSAETIEHIFPQEPGNETYWKGKFGRGNSVIIKNVNRIGNLTVLPKQQNSIAGNSSFPNKKEIYKKSNLLLMKEIIKVRDWNKKALENREETLKNFIIRTWQVH</sequence>
<proteinExistence type="predicted"/>
<feature type="domain" description="GmrSD restriction endonucleases N-terminal" evidence="1">
    <location>
        <begin position="15"/>
        <end position="231"/>
    </location>
</feature>
<comment type="caution">
    <text evidence="3">The sequence shown here is derived from an EMBL/GenBank/DDBJ whole genome shotgun (WGS) entry which is preliminary data.</text>
</comment>
<dbReference type="EMBL" id="QHCS01000008">
    <property type="protein sequence ID" value="RHX83565.1"/>
    <property type="molecule type" value="Genomic_DNA"/>
</dbReference>
<evidence type="ECO:0008006" key="5">
    <source>
        <dbReference type="Google" id="ProtNLM"/>
    </source>
</evidence>
<evidence type="ECO:0000313" key="4">
    <source>
        <dbReference type="Proteomes" id="UP000266669"/>
    </source>
</evidence>
<accession>A0A8B3CKQ9</accession>
<organism evidence="3 4">
    <name type="scientific">Leptospira stimsonii</name>
    <dbReference type="NCBI Taxonomy" id="2202203"/>
    <lineage>
        <taxon>Bacteria</taxon>
        <taxon>Pseudomonadati</taxon>
        <taxon>Spirochaetota</taxon>
        <taxon>Spirochaetia</taxon>
        <taxon>Leptospirales</taxon>
        <taxon>Leptospiraceae</taxon>
        <taxon>Leptospira</taxon>
    </lineage>
</organism>
<protein>
    <recommendedName>
        <fullName evidence="5">DUF262 domain-containing protein</fullName>
    </recommendedName>
</protein>
<reference evidence="4" key="1">
    <citation type="submission" date="2018-05" db="EMBL/GenBank/DDBJ databases">
        <title>Leptospira yasudae sp. nov. and Leptospira stimsonii sp. nov., two pathogenic species of the genus Leptospira isolated from environmental sources.</title>
        <authorList>
            <person name="Casanovas-Massana A."/>
            <person name="Hamond C."/>
            <person name="Santos L.A."/>
            <person name="Hacker K.P."/>
            <person name="Balassiano I."/>
            <person name="Medeiros M.A."/>
            <person name="Reis M.G."/>
            <person name="Ko A.I."/>
            <person name="Wunder E.A."/>
        </authorList>
    </citation>
    <scope>NUCLEOTIDE SEQUENCE [LARGE SCALE GENOMIC DNA]</scope>
    <source>
        <strain evidence="4">AMB6-RJ</strain>
    </source>
</reference>